<evidence type="ECO:0000313" key="3">
    <source>
        <dbReference type="EMBL" id="MCZ0702588.1"/>
    </source>
</evidence>
<feature type="domain" description="Flagellar Assembly Protein A N-terminal region" evidence="2">
    <location>
        <begin position="9"/>
        <end position="173"/>
    </location>
</feature>
<dbReference type="Pfam" id="PF20250">
    <property type="entry name" value="FapA_N"/>
    <property type="match status" value="1"/>
</dbReference>
<dbReference type="PANTHER" id="PTHR38032:SF1">
    <property type="entry name" value="RNA-BINDING PROTEIN KHPB N-TERMINAL DOMAIN-CONTAINING PROTEIN"/>
    <property type="match status" value="1"/>
</dbReference>
<evidence type="ECO:0000259" key="2">
    <source>
        <dbReference type="Pfam" id="PF20250"/>
    </source>
</evidence>
<dbReference type="RefSeq" id="WP_268779359.1">
    <property type="nucleotide sequence ID" value="NZ_JAPRAT010000007.1"/>
</dbReference>
<keyword evidence="4" id="KW-1185">Reference proteome</keyword>
<dbReference type="EMBL" id="JAPRAT010000007">
    <property type="protein sequence ID" value="MCZ0702588.1"/>
    <property type="molecule type" value="Genomic_DNA"/>
</dbReference>
<comment type="caution">
    <text evidence="3">The sequence shown here is derived from an EMBL/GenBank/DDBJ whole genome shotgun (WGS) entry which is preliminary data.</text>
</comment>
<gene>
    <name evidence="3" type="ORF">OWO01_05105</name>
</gene>
<evidence type="ECO:0000256" key="1">
    <source>
        <dbReference type="SAM" id="Coils"/>
    </source>
</evidence>
<dbReference type="PANTHER" id="PTHR38032">
    <property type="entry name" value="POLYMERASE-RELATED"/>
    <property type="match status" value="1"/>
</dbReference>
<evidence type="ECO:0000313" key="4">
    <source>
        <dbReference type="Proteomes" id="UP001084197"/>
    </source>
</evidence>
<keyword evidence="1" id="KW-0175">Coiled coil</keyword>
<proteinExistence type="predicted"/>
<protein>
    <submittedName>
        <fullName evidence="3">FapA family protein</fullName>
    </submittedName>
</protein>
<dbReference type="AlphaFoldDB" id="A0A9J6RB91"/>
<dbReference type="Pfam" id="PF03961">
    <property type="entry name" value="FapA"/>
    <property type="match status" value="1"/>
</dbReference>
<dbReference type="InterPro" id="IPR046865">
    <property type="entry name" value="FapA_b_solenoid"/>
</dbReference>
<dbReference type="Proteomes" id="UP001084197">
    <property type="component" value="Unassembled WGS sequence"/>
</dbReference>
<dbReference type="InterPro" id="IPR005646">
    <property type="entry name" value="FapA"/>
</dbReference>
<reference evidence="3" key="1">
    <citation type="submission" date="2022-11" db="EMBL/GenBank/DDBJ databases">
        <title>WGS of Natronobacillus azotifigens 24KS-1, an anaerobic diazotrophic haloalkaliphile from soda-rich habitats.</title>
        <authorList>
            <person name="Sorokin D.Y."/>
            <person name="Merkel A.Y."/>
        </authorList>
    </citation>
    <scope>NUCLEOTIDE SEQUENCE</scope>
    <source>
        <strain evidence="3">24KS-1</strain>
    </source>
</reference>
<dbReference type="InterPro" id="IPR046866">
    <property type="entry name" value="FapA_N"/>
</dbReference>
<sequence length="456" mass="50354">MESLQEYFDLSISKDKMSASLDVKQEYQPDELTAEMLLNWLKENNVQFGFDHTVIDHVVSEYNLGIYPVEVAKGIEPVHGEDGQIEFLCERTDALDLDEKRNFRDIKKIPSLKEDEKIARIIEPTKGKPGRNILDKALPAKNGKPLLIRAGKNVRYDENTNMFHATAVGQLSVGPKVINVFDTHEVSGDLSMKTGNVKFVGSVIIRGNVPDGYRVEAEGDVHIYGLVEAGHIEAGGNVIISEGIAGLKKGTIKSGGDITINYINQANVQAGKNIVVQNSIMHSTCVAKEHIYCKSGNIVGGSCSAGMTIEAKDIGNKMDTKTEIAIGINQEQFQLENQLNLAKKTLENDLEKLNKLGNGLEKKAQSSNGLSSKERILLLKQRNSVQLTEAKLEKVEQQIASLHVEIGEEDKARLMVKGTLYPNVDLCFGKYQKTTLNVQKFTQVYIEDGEITSQPL</sequence>
<organism evidence="3 4">
    <name type="scientific">Natronobacillus azotifigens</name>
    <dbReference type="NCBI Taxonomy" id="472978"/>
    <lineage>
        <taxon>Bacteria</taxon>
        <taxon>Bacillati</taxon>
        <taxon>Bacillota</taxon>
        <taxon>Bacilli</taxon>
        <taxon>Bacillales</taxon>
        <taxon>Bacillaceae</taxon>
        <taxon>Natronobacillus</taxon>
    </lineage>
</organism>
<feature type="coiled-coil region" evidence="1">
    <location>
        <begin position="336"/>
        <end position="405"/>
    </location>
</feature>
<name>A0A9J6RB91_9BACI</name>
<accession>A0A9J6RB91</accession>